<dbReference type="AlphaFoldDB" id="A0A915KDH3"/>
<sequence length="121" mass="14187">MMAVESRDWFVKLWNGELLPYLEQCAREGLQMYGRRSSWEDPLEFLTQTWPWNDGLPADHYLSKLNLENMHDDDDVTNKAFVADADMDPLIMLMKLKEQAKIQRQLEIESMSYKPSNNSTA</sequence>
<dbReference type="InterPro" id="IPR057568">
    <property type="entry name" value="CortBP2_NAV1-like_AAA_lid"/>
</dbReference>
<keyword evidence="1" id="KW-0175">Coiled coil</keyword>
<evidence type="ECO:0000259" key="2">
    <source>
        <dbReference type="Pfam" id="PF25408"/>
    </source>
</evidence>
<dbReference type="GO" id="GO:0022008">
    <property type="term" value="P:neurogenesis"/>
    <property type="evidence" value="ECO:0007669"/>
    <property type="project" value="InterPro"/>
</dbReference>
<keyword evidence="3" id="KW-1185">Reference proteome</keyword>
<dbReference type="PANTHER" id="PTHR12784:SF28">
    <property type="entry name" value="PROTEIN SICKIE"/>
    <property type="match status" value="1"/>
</dbReference>
<name>A0A915KDH3_ROMCU</name>
<evidence type="ECO:0000256" key="1">
    <source>
        <dbReference type="ARBA" id="ARBA00023054"/>
    </source>
</evidence>
<reference evidence="4" key="1">
    <citation type="submission" date="2022-11" db="UniProtKB">
        <authorList>
            <consortium name="WormBaseParasite"/>
        </authorList>
    </citation>
    <scope>IDENTIFICATION</scope>
</reference>
<dbReference type="PANTHER" id="PTHR12784">
    <property type="entry name" value="STEERIN"/>
    <property type="match status" value="1"/>
</dbReference>
<accession>A0A915KDH3</accession>
<evidence type="ECO:0000313" key="4">
    <source>
        <dbReference type="WBParaSite" id="nRc.2.0.1.t36425-RA"/>
    </source>
</evidence>
<feature type="domain" description="CortBP2/NAV1-like AAA+ ATPase lid" evidence="2">
    <location>
        <begin position="4"/>
        <end position="55"/>
    </location>
</feature>
<evidence type="ECO:0000313" key="3">
    <source>
        <dbReference type="Proteomes" id="UP000887565"/>
    </source>
</evidence>
<dbReference type="WBParaSite" id="nRc.2.0.1.t36425-RA">
    <property type="protein sequence ID" value="nRc.2.0.1.t36425-RA"/>
    <property type="gene ID" value="nRc.2.0.1.g36425"/>
</dbReference>
<protein>
    <recommendedName>
        <fullName evidence="2">CortBP2/NAV1-like AAA+ ATPase lid domain-containing protein</fullName>
    </recommendedName>
</protein>
<proteinExistence type="predicted"/>
<dbReference type="Pfam" id="PF25408">
    <property type="entry name" value="AAA_lid_NAV1"/>
    <property type="match status" value="1"/>
</dbReference>
<dbReference type="Proteomes" id="UP000887565">
    <property type="component" value="Unplaced"/>
</dbReference>
<organism evidence="3 4">
    <name type="scientific">Romanomermis culicivorax</name>
    <name type="common">Nematode worm</name>
    <dbReference type="NCBI Taxonomy" id="13658"/>
    <lineage>
        <taxon>Eukaryota</taxon>
        <taxon>Metazoa</taxon>
        <taxon>Ecdysozoa</taxon>
        <taxon>Nematoda</taxon>
        <taxon>Enoplea</taxon>
        <taxon>Dorylaimia</taxon>
        <taxon>Mermithida</taxon>
        <taxon>Mermithoidea</taxon>
        <taxon>Mermithidae</taxon>
        <taxon>Romanomermis</taxon>
    </lineage>
</organism>
<dbReference type="InterPro" id="IPR039041">
    <property type="entry name" value="Nav/unc-53"/>
</dbReference>